<dbReference type="PRINTS" id="PR00081">
    <property type="entry name" value="GDHRDH"/>
</dbReference>
<comment type="similarity">
    <text evidence="2">Belongs to the short-chain dehydrogenases/reductases (SDR) family.</text>
</comment>
<sequence length="341" mass="36628">MGAMGTLRRLFVHPALAAPVDLRGRQIVVTGAGPDSIGEATARTLVAWGATVVVTTRSAETAASAADAITRGLPANCPGRVVGHALDLCDAASVARFADDYRHTQGERLDALINNAGIHLDLRSQWRAPRLTADGHEIHWRTNYLGTLHLTHRLLPLLRATAGRQGEARIVNVVSMLHARGRNAALFGGPSALQPYNSWVAYGTSKLALVHATRELQRRHAAEGVQAYCLHPGAVLTRIADKGLAGQTLLAAVRRAFAPVEAFFLLTPEEGAQTQIHCATRPLTELAGGRYYRDCRPAQASADAGDDAVAARLWDETQAWLERIENEANTNTFPLNGCPAQ</sequence>
<accession>A0A7Z7HP03</accession>
<keyword evidence="4" id="KW-1185">Reference proteome</keyword>
<keyword evidence="1" id="KW-0560">Oxidoreductase</keyword>
<protein>
    <submittedName>
        <fullName evidence="3">Dehydrogenase</fullName>
    </submittedName>
</protein>
<dbReference type="Proteomes" id="UP000242886">
    <property type="component" value="Chromosome SDENCHOL"/>
</dbReference>
<dbReference type="PANTHER" id="PTHR43157:SF31">
    <property type="entry name" value="PHOSPHATIDYLINOSITOL-GLYCAN BIOSYNTHESIS CLASS F PROTEIN"/>
    <property type="match status" value="1"/>
</dbReference>
<dbReference type="InterPro" id="IPR036291">
    <property type="entry name" value="NAD(P)-bd_dom_sf"/>
</dbReference>
<organism evidence="3 4">
    <name type="scientific">Sterolibacterium denitrificans</name>
    <dbReference type="NCBI Taxonomy" id="157592"/>
    <lineage>
        <taxon>Bacteria</taxon>
        <taxon>Pseudomonadati</taxon>
        <taxon>Pseudomonadota</taxon>
        <taxon>Betaproteobacteria</taxon>
        <taxon>Nitrosomonadales</taxon>
        <taxon>Sterolibacteriaceae</taxon>
        <taxon>Sterolibacterium</taxon>
    </lineage>
</organism>
<evidence type="ECO:0000313" key="3">
    <source>
        <dbReference type="EMBL" id="SMB21910.1"/>
    </source>
</evidence>
<gene>
    <name evidence="3" type="ORF">SDENCHOL_10436</name>
</gene>
<dbReference type="GO" id="GO:0016491">
    <property type="term" value="F:oxidoreductase activity"/>
    <property type="evidence" value="ECO:0007669"/>
    <property type="project" value="UniProtKB-KW"/>
</dbReference>
<proteinExistence type="inferred from homology"/>
<evidence type="ECO:0000256" key="2">
    <source>
        <dbReference type="RuleBase" id="RU000363"/>
    </source>
</evidence>
<dbReference type="EMBL" id="LT837803">
    <property type="protein sequence ID" value="SMB21910.1"/>
    <property type="molecule type" value="Genomic_DNA"/>
</dbReference>
<reference evidence="3" key="1">
    <citation type="submission" date="2017-03" db="EMBL/GenBank/DDBJ databases">
        <authorList>
            <consortium name="AG Boll"/>
        </authorList>
    </citation>
    <scope>NUCLEOTIDE SEQUENCE [LARGE SCALE GENOMIC DNA]</scope>
    <source>
        <strain evidence="3">Chol</strain>
    </source>
</reference>
<dbReference type="AlphaFoldDB" id="A0A7Z7HP03"/>
<dbReference type="InterPro" id="IPR002347">
    <property type="entry name" value="SDR_fam"/>
</dbReference>
<evidence type="ECO:0000313" key="4">
    <source>
        <dbReference type="Proteomes" id="UP000242886"/>
    </source>
</evidence>
<dbReference type="Gene3D" id="3.40.50.720">
    <property type="entry name" value="NAD(P)-binding Rossmann-like Domain"/>
    <property type="match status" value="1"/>
</dbReference>
<dbReference type="PANTHER" id="PTHR43157">
    <property type="entry name" value="PHOSPHATIDYLINOSITOL-GLYCAN BIOSYNTHESIS CLASS F PROTEIN-RELATED"/>
    <property type="match status" value="1"/>
</dbReference>
<name>A0A7Z7HP03_9PROT</name>
<evidence type="ECO:0000256" key="1">
    <source>
        <dbReference type="ARBA" id="ARBA00023002"/>
    </source>
</evidence>
<dbReference type="Pfam" id="PF00106">
    <property type="entry name" value="adh_short"/>
    <property type="match status" value="1"/>
</dbReference>
<dbReference type="PRINTS" id="PR00080">
    <property type="entry name" value="SDRFAMILY"/>
</dbReference>
<dbReference type="SUPFAM" id="SSF51735">
    <property type="entry name" value="NAD(P)-binding Rossmann-fold domains"/>
    <property type="match status" value="1"/>
</dbReference>